<dbReference type="Gene3D" id="2.170.8.10">
    <property type="entry name" value="Phosphoenolpyruvate Carboxykinase, domain 2"/>
    <property type="match status" value="1"/>
</dbReference>
<evidence type="ECO:0000256" key="7">
    <source>
        <dbReference type="ARBA" id="ARBA00022840"/>
    </source>
</evidence>
<name>A0A6A8MCQ7_9FIRM</name>
<dbReference type="Gene3D" id="3.90.228.20">
    <property type="match status" value="1"/>
</dbReference>
<feature type="binding site" evidence="10">
    <location>
        <position position="316"/>
    </location>
    <ligand>
        <name>ATP</name>
        <dbReference type="ChEBI" id="CHEBI:30616"/>
    </ligand>
</feature>
<dbReference type="AlphaFoldDB" id="A0A6A8MCQ7"/>
<keyword evidence="6 10" id="KW-0210">Decarboxylase</keyword>
<dbReference type="Pfam" id="PF01293">
    <property type="entry name" value="PEPCK_ATP"/>
    <property type="match status" value="1"/>
</dbReference>
<feature type="binding site" evidence="10">
    <location>
        <position position="187"/>
    </location>
    <ligand>
        <name>substrate</name>
    </ligand>
</feature>
<feature type="binding site" evidence="10">
    <location>
        <begin position="230"/>
        <end position="238"/>
    </location>
    <ligand>
        <name>ATP</name>
        <dbReference type="ChEBI" id="CHEBI:30616"/>
    </ligand>
</feature>
<dbReference type="PANTHER" id="PTHR30031:SF0">
    <property type="entry name" value="PHOSPHOENOLPYRUVATE CARBOXYKINASE (ATP)"/>
    <property type="match status" value="1"/>
</dbReference>
<dbReference type="GO" id="GO:0004612">
    <property type="term" value="F:phosphoenolpyruvate carboxykinase (ATP) activity"/>
    <property type="evidence" value="ECO:0007669"/>
    <property type="project" value="UniProtKB-UniRule"/>
</dbReference>
<dbReference type="GO" id="GO:0005524">
    <property type="term" value="F:ATP binding"/>
    <property type="evidence" value="ECO:0007669"/>
    <property type="project" value="UniProtKB-UniRule"/>
</dbReference>
<feature type="binding site" evidence="10">
    <location>
        <position position="193"/>
    </location>
    <ligand>
        <name>Mn(2+)</name>
        <dbReference type="ChEBI" id="CHEBI:29035"/>
    </ligand>
</feature>
<comment type="caution">
    <text evidence="10">Lacks conserved residue(s) required for the propagation of feature annotation.</text>
</comment>
<evidence type="ECO:0000256" key="2">
    <source>
        <dbReference type="ARBA" id="ARBA00006052"/>
    </source>
</evidence>
<evidence type="ECO:0000256" key="8">
    <source>
        <dbReference type="ARBA" id="ARBA00023239"/>
    </source>
</evidence>
<protein>
    <recommendedName>
        <fullName evidence="3 10">Phosphoenolpyruvate carboxykinase (ATP)</fullName>
        <shortName evidence="10">PCK</shortName>
        <shortName evidence="10">PEP carboxykinase</shortName>
        <shortName evidence="10">PEPCK</shortName>
        <ecNumber evidence="3 10">4.1.1.49</ecNumber>
    </recommendedName>
</protein>
<comment type="similarity">
    <text evidence="2 10">Belongs to the phosphoenolpyruvate carboxykinase (ATP) family.</text>
</comment>
<evidence type="ECO:0000256" key="3">
    <source>
        <dbReference type="ARBA" id="ARBA00012363"/>
    </source>
</evidence>
<feature type="binding site" evidence="10">
    <location>
        <position position="213"/>
    </location>
    <ligand>
        <name>Mn(2+)</name>
        <dbReference type="ChEBI" id="CHEBI:29035"/>
    </ligand>
</feature>
<comment type="caution">
    <text evidence="11">The sequence shown here is derived from an EMBL/GenBank/DDBJ whole genome shotgun (WGS) entry which is preliminary data.</text>
</comment>
<evidence type="ECO:0000256" key="4">
    <source>
        <dbReference type="ARBA" id="ARBA00022432"/>
    </source>
</evidence>
<evidence type="ECO:0000256" key="6">
    <source>
        <dbReference type="ARBA" id="ARBA00022793"/>
    </source>
</evidence>
<comment type="catalytic activity">
    <reaction evidence="9 10">
        <text>oxaloacetate + ATP = phosphoenolpyruvate + ADP + CO2</text>
        <dbReference type="Rhea" id="RHEA:18617"/>
        <dbReference type="ChEBI" id="CHEBI:16452"/>
        <dbReference type="ChEBI" id="CHEBI:16526"/>
        <dbReference type="ChEBI" id="CHEBI:30616"/>
        <dbReference type="ChEBI" id="CHEBI:58702"/>
        <dbReference type="ChEBI" id="CHEBI:456216"/>
        <dbReference type="EC" id="4.1.1.49"/>
    </reaction>
</comment>
<keyword evidence="10" id="KW-0464">Manganese</keyword>
<keyword evidence="5 10" id="KW-0547">Nucleotide-binding</keyword>
<keyword evidence="4 10" id="KW-0312">Gluconeogenesis</keyword>
<keyword evidence="10" id="KW-0963">Cytoplasm</keyword>
<dbReference type="HAMAP" id="MF_00453">
    <property type="entry name" value="PEPCK_ATP"/>
    <property type="match status" value="1"/>
</dbReference>
<keyword evidence="11" id="KW-0670">Pyruvate</keyword>
<dbReference type="CDD" id="cd00484">
    <property type="entry name" value="PEPCK_ATP"/>
    <property type="match status" value="1"/>
</dbReference>
<dbReference type="RefSeq" id="WP_154572748.1">
    <property type="nucleotide sequence ID" value="NZ_VUNB01000005.1"/>
</dbReference>
<dbReference type="UniPathway" id="UPA00138"/>
<feature type="binding site" evidence="10">
    <location>
        <position position="193"/>
    </location>
    <ligand>
        <name>ATP</name>
        <dbReference type="ChEBI" id="CHEBI:30616"/>
    </ligand>
</feature>
<keyword evidence="10" id="KW-0479">Metal-binding</keyword>
<dbReference type="PANTHER" id="PTHR30031">
    <property type="entry name" value="PHOSPHOENOLPYRUVATE CARBOXYKINASE ATP"/>
    <property type="match status" value="1"/>
</dbReference>
<evidence type="ECO:0000256" key="1">
    <source>
        <dbReference type="ARBA" id="ARBA00004742"/>
    </source>
</evidence>
<keyword evidence="7 10" id="KW-0067">ATP-binding</keyword>
<organism evidence="11">
    <name type="scientific">Baileyella intestinalis</name>
    <dbReference type="NCBI Taxonomy" id="2606709"/>
    <lineage>
        <taxon>Bacteria</taxon>
        <taxon>Bacillati</taxon>
        <taxon>Bacillota</taxon>
        <taxon>Clostridia</taxon>
        <taxon>Peptostreptococcales</taxon>
        <taxon>Anaerovoracaceae</taxon>
        <taxon>Baileyella</taxon>
    </lineage>
</organism>
<feature type="binding site" evidence="10">
    <location>
        <position position="316"/>
    </location>
    <ligand>
        <name>substrate</name>
    </ligand>
</feature>
<evidence type="ECO:0000256" key="9">
    <source>
        <dbReference type="ARBA" id="ARBA00047371"/>
    </source>
</evidence>
<dbReference type="InterPro" id="IPR008210">
    <property type="entry name" value="PEP_carboxykinase_N"/>
</dbReference>
<dbReference type="NCBIfam" id="NF006821">
    <property type="entry name" value="PRK09344.1-3"/>
    <property type="match status" value="1"/>
</dbReference>
<reference evidence="11" key="1">
    <citation type="submission" date="2019-09" db="EMBL/GenBank/DDBJ databases">
        <title>In-depth cultivation of the pig gut microbiome towards novel bacterial diversity and tailored functional studies.</title>
        <authorList>
            <person name="Wylensek D."/>
            <person name="Hitch T.C.A."/>
            <person name="Clavel T."/>
        </authorList>
    </citation>
    <scope>NUCLEOTIDE SEQUENCE</scope>
    <source>
        <strain evidence="11">RF-744-FAT-WT-3</strain>
    </source>
</reference>
<dbReference type="PIRSF" id="PIRSF006294">
    <property type="entry name" value="PEP_crbxkin"/>
    <property type="match status" value="1"/>
</dbReference>
<comment type="pathway">
    <text evidence="1 10">Carbohydrate biosynthesis; gluconeogenesis.</text>
</comment>
<comment type="subcellular location">
    <subcellularLocation>
        <location evidence="10">Cytoplasm</location>
    </subcellularLocation>
</comment>
<feature type="binding site" evidence="10">
    <location>
        <position position="51"/>
    </location>
    <ligand>
        <name>substrate</name>
    </ligand>
</feature>
<evidence type="ECO:0000256" key="5">
    <source>
        <dbReference type="ARBA" id="ARBA00022741"/>
    </source>
</evidence>
<dbReference type="SUPFAM" id="SSF53795">
    <property type="entry name" value="PEP carboxykinase-like"/>
    <property type="match status" value="1"/>
</dbReference>
<feature type="binding site" evidence="10">
    <location>
        <position position="193"/>
    </location>
    <ligand>
        <name>substrate</name>
    </ligand>
</feature>
<dbReference type="NCBIfam" id="TIGR00224">
    <property type="entry name" value="pckA"/>
    <property type="match status" value="1"/>
</dbReference>
<sequence>MFSTIFNNLESSAVHHNESAPFLVEKALMRKEGDLTDTGALAVRTGKYTGRSPEDKYIVDTKGVHNKIHWGSVNRPVSRKVFREIRDEMVDYLREKEVFVFDGFAGADPRYRRKFRIINEKAWQNLFIHNLLIRPDEEELKEFGEPDFTILSVPGYKCDPERFGIHSEVAVIIDYEAHEAIIAGTAYAGEIKKTVFSIMNYVLPVEDGVLPMHCSSNMDPVTGETAVFFGLSGTGKTTLSADPSRKLIGDDEHGWSREGIFNIEGGCYAKCIDLKEDEQPEIFHAVKFGAVTENVIVDPDTGVPDFSNRNLTENTRVGYPLDFIRNSEKKERGGIPKAVIFLTADAFGVLPPISRLSKKAAMYQFVTGFTAKLAGTERGVKEPQPTFSTLFGEPFMPLKAEVYAEMLGERLEKYGTKVYLVNTGWSGGPYGEGHRMKLAYTRAMIRAALSGKLDNVEYIHDDLFNLFIPKTCPGVPEDILNPRNTWRDKTSYDKQAIELASMFEDNFREKYPDMPGDIAAAGPHTEQMESAAV</sequence>
<feature type="binding site" evidence="10">
    <location>
        <position position="251"/>
    </location>
    <ligand>
        <name>Mn(2+)</name>
        <dbReference type="ChEBI" id="CHEBI:29035"/>
    </ligand>
</feature>
<dbReference type="InterPro" id="IPR013035">
    <property type="entry name" value="PEP_carboxykinase_C"/>
</dbReference>
<evidence type="ECO:0000313" key="11">
    <source>
        <dbReference type="EMBL" id="MST69276.1"/>
    </source>
</evidence>
<dbReference type="NCBIfam" id="NF006820">
    <property type="entry name" value="PRK09344.1-2"/>
    <property type="match status" value="1"/>
</dbReference>
<dbReference type="Gene3D" id="3.40.449.10">
    <property type="entry name" value="Phosphoenolpyruvate Carboxykinase, domain 1"/>
    <property type="match status" value="1"/>
</dbReference>
<evidence type="ECO:0000256" key="10">
    <source>
        <dbReference type="HAMAP-Rule" id="MF_00453"/>
    </source>
</evidence>
<keyword evidence="8 10" id="KW-0456">Lyase</keyword>
<dbReference type="SUPFAM" id="SSF68923">
    <property type="entry name" value="PEP carboxykinase N-terminal domain"/>
    <property type="match status" value="1"/>
</dbReference>
<keyword evidence="11" id="KW-0418">Kinase</keyword>
<dbReference type="InterPro" id="IPR001272">
    <property type="entry name" value="PEP_carboxykinase_ATP"/>
</dbReference>
<dbReference type="EC" id="4.1.1.49" evidence="3 10"/>
<proteinExistence type="inferred from homology"/>
<comment type="function">
    <text evidence="10">Involved in the gluconeogenesis. Catalyzes the conversion of oxaloacetate (OAA) to phosphoenolpyruvate (PEP) through direct phosphoryl transfer between the nucleoside triphosphate and OAA.</text>
</comment>
<dbReference type="GO" id="GO:0006094">
    <property type="term" value="P:gluconeogenesis"/>
    <property type="evidence" value="ECO:0007669"/>
    <property type="project" value="UniProtKB-UniRule"/>
</dbReference>
<dbReference type="EMBL" id="VUNB01000005">
    <property type="protein sequence ID" value="MST69276.1"/>
    <property type="molecule type" value="Genomic_DNA"/>
</dbReference>
<accession>A0A6A8MCQ7</accession>
<feature type="binding site" evidence="10">
    <location>
        <position position="441"/>
    </location>
    <ligand>
        <name>ATP</name>
        <dbReference type="ChEBI" id="CHEBI:30616"/>
    </ligand>
</feature>
<dbReference type="GO" id="GO:0005829">
    <property type="term" value="C:cytosol"/>
    <property type="evidence" value="ECO:0007669"/>
    <property type="project" value="TreeGrafter"/>
</dbReference>
<keyword evidence="11" id="KW-0808">Transferase</keyword>
<feature type="binding site" evidence="10">
    <location>
        <position position="213"/>
    </location>
    <ligand>
        <name>ATP</name>
        <dbReference type="ChEBI" id="CHEBI:30616"/>
    </ligand>
</feature>
<comment type="cofactor">
    <cofactor evidence="10">
        <name>Mn(2+)</name>
        <dbReference type="ChEBI" id="CHEBI:29035"/>
    </cofactor>
    <text evidence="10">Binds 1 Mn(2+) ion per subunit.</text>
</comment>
<dbReference type="GO" id="GO:0046872">
    <property type="term" value="F:metal ion binding"/>
    <property type="evidence" value="ECO:0007669"/>
    <property type="project" value="UniProtKB-KW"/>
</dbReference>
<gene>
    <name evidence="10 11" type="primary">pckA</name>
    <name evidence="11" type="ORF">FYJ66_06700</name>
</gene>
<dbReference type="GO" id="GO:0016301">
    <property type="term" value="F:kinase activity"/>
    <property type="evidence" value="ECO:0007669"/>
    <property type="project" value="UniProtKB-KW"/>
</dbReference>